<feature type="domain" description="HTH deoR-type" evidence="6">
    <location>
        <begin position="4"/>
        <end position="71"/>
    </location>
</feature>
<dbReference type="InterPro" id="IPR013011">
    <property type="entry name" value="PTS_EIIB_2"/>
</dbReference>
<evidence type="ECO:0000259" key="7">
    <source>
        <dbReference type="PROSITE" id="PS51094"/>
    </source>
</evidence>
<dbReference type="InterPro" id="IPR002178">
    <property type="entry name" value="PTS_EIIA_type-2_dom"/>
</dbReference>
<keyword evidence="11" id="KW-1185">Reference proteome</keyword>
<feature type="domain" description="PTS EIIA type-2" evidence="7">
    <location>
        <begin position="540"/>
        <end position="685"/>
    </location>
</feature>
<evidence type="ECO:0000313" key="11">
    <source>
        <dbReference type="Proteomes" id="UP000274920"/>
    </source>
</evidence>
<dbReference type="PROSITE" id="PS51099">
    <property type="entry name" value="PTS_EIIB_TYPE_2"/>
    <property type="match status" value="1"/>
</dbReference>
<keyword evidence="4" id="KW-0010">Activator</keyword>
<dbReference type="Gene3D" id="3.40.930.10">
    <property type="entry name" value="Mannitol-specific EII, Chain A"/>
    <property type="match status" value="1"/>
</dbReference>
<dbReference type="PROSITE" id="PS51000">
    <property type="entry name" value="HTH_DEOR_2"/>
    <property type="match status" value="1"/>
</dbReference>
<keyword evidence="3" id="KW-0805">Transcription regulation</keyword>
<dbReference type="Gene3D" id="3.40.50.2300">
    <property type="match status" value="1"/>
</dbReference>
<dbReference type="InterPro" id="IPR016152">
    <property type="entry name" value="PTrfase/Anion_transptr"/>
</dbReference>
<dbReference type="Proteomes" id="UP000274920">
    <property type="component" value="Unassembled WGS sequence"/>
</dbReference>
<dbReference type="InterPro" id="IPR013196">
    <property type="entry name" value="HTH_11"/>
</dbReference>
<reference evidence="10" key="1">
    <citation type="submission" date="2018-10" db="EMBL/GenBank/DDBJ databases">
        <title>Schaedlerella arabinophila gen. nov. sp. nov., isolated from the mouse intestinal tract and comparative analysis with the genome of the closely related altered Schaedler flora strain ASF502.</title>
        <authorList>
            <person name="Miyake S."/>
            <person name="Soh M."/>
            <person name="Seedorf H."/>
        </authorList>
    </citation>
    <scope>NUCLEOTIDE SEQUENCE [LARGE SCALE GENOMIC DNA]</scope>
    <source>
        <strain evidence="10">DSM 106076</strain>
    </source>
</reference>
<dbReference type="SUPFAM" id="SSF52794">
    <property type="entry name" value="PTS system IIB component-like"/>
    <property type="match status" value="1"/>
</dbReference>
<dbReference type="EMBL" id="RHJS01000002">
    <property type="protein sequence ID" value="RRK33104.1"/>
    <property type="molecule type" value="Genomic_DNA"/>
</dbReference>
<keyword evidence="1" id="KW-0808">Transferase</keyword>
<dbReference type="Pfam" id="PF05043">
    <property type="entry name" value="Mga"/>
    <property type="match status" value="1"/>
</dbReference>
<dbReference type="CDD" id="cd05568">
    <property type="entry name" value="PTS_IIB_bgl_like"/>
    <property type="match status" value="1"/>
</dbReference>
<dbReference type="Gene3D" id="1.10.1790.10">
    <property type="entry name" value="PRD domain"/>
    <property type="match status" value="2"/>
</dbReference>
<dbReference type="Pfam" id="PF00874">
    <property type="entry name" value="PRD"/>
    <property type="match status" value="2"/>
</dbReference>
<dbReference type="PANTHER" id="PTHR30185:SF18">
    <property type="entry name" value="TRANSCRIPTIONAL REGULATOR MTLR"/>
    <property type="match status" value="1"/>
</dbReference>
<dbReference type="InterPro" id="IPR036634">
    <property type="entry name" value="PRD_sf"/>
</dbReference>
<evidence type="ECO:0000256" key="5">
    <source>
        <dbReference type="ARBA" id="ARBA00023163"/>
    </source>
</evidence>
<dbReference type="InterPro" id="IPR007737">
    <property type="entry name" value="Mga_HTH"/>
</dbReference>
<dbReference type="Gene3D" id="1.10.10.10">
    <property type="entry name" value="Winged helix-like DNA-binding domain superfamily/Winged helix DNA-binding domain"/>
    <property type="match status" value="1"/>
</dbReference>
<evidence type="ECO:0000313" key="10">
    <source>
        <dbReference type="EMBL" id="RRK33104.1"/>
    </source>
</evidence>
<keyword evidence="2" id="KW-0677">Repeat</keyword>
<evidence type="ECO:0000256" key="2">
    <source>
        <dbReference type="ARBA" id="ARBA00022737"/>
    </source>
</evidence>
<gene>
    <name evidence="10" type="ORF">EBB54_18465</name>
</gene>
<dbReference type="InterPro" id="IPR001034">
    <property type="entry name" value="DeoR_HTH"/>
</dbReference>
<dbReference type="RefSeq" id="WP_125128449.1">
    <property type="nucleotide sequence ID" value="NZ_RHJS01000002.1"/>
</dbReference>
<dbReference type="GO" id="GO:0008982">
    <property type="term" value="F:protein-N(PI)-phosphohistidine-sugar phosphotransferase activity"/>
    <property type="evidence" value="ECO:0007669"/>
    <property type="project" value="InterPro"/>
</dbReference>
<evidence type="ECO:0000259" key="6">
    <source>
        <dbReference type="PROSITE" id="PS51000"/>
    </source>
</evidence>
<dbReference type="InterPro" id="IPR050661">
    <property type="entry name" value="BglG_antiterminators"/>
</dbReference>
<dbReference type="InterPro" id="IPR036095">
    <property type="entry name" value="PTS_EIIB-like_sf"/>
</dbReference>
<comment type="caution">
    <text evidence="10">The sequence shown here is derived from an EMBL/GenBank/DDBJ whole genome shotgun (WGS) entry which is preliminary data.</text>
</comment>
<proteinExistence type="predicted"/>
<feature type="domain" description="PRD" evidence="9">
    <location>
        <begin position="314"/>
        <end position="421"/>
    </location>
</feature>
<dbReference type="SUPFAM" id="SSF46785">
    <property type="entry name" value="Winged helix' DNA-binding domain"/>
    <property type="match status" value="1"/>
</dbReference>
<name>A0A3R8JPS9_9FIRM</name>
<dbReference type="Pfam" id="PF00359">
    <property type="entry name" value="PTS_EIIA_2"/>
    <property type="match status" value="1"/>
</dbReference>
<dbReference type="GO" id="GO:0003700">
    <property type="term" value="F:DNA-binding transcription factor activity"/>
    <property type="evidence" value="ECO:0007669"/>
    <property type="project" value="InterPro"/>
</dbReference>
<dbReference type="SUPFAM" id="SSF55804">
    <property type="entry name" value="Phoshotransferase/anion transport protein"/>
    <property type="match status" value="1"/>
</dbReference>
<evidence type="ECO:0000256" key="4">
    <source>
        <dbReference type="ARBA" id="ARBA00023159"/>
    </source>
</evidence>
<evidence type="ECO:0000259" key="8">
    <source>
        <dbReference type="PROSITE" id="PS51099"/>
    </source>
</evidence>
<dbReference type="InterPro" id="IPR036388">
    <property type="entry name" value="WH-like_DNA-bd_sf"/>
</dbReference>
<sequence>MDISARMRQILLALLHENGPISVKLLAEQIGVSKRTVQRELEYMERTLKGYEVRFTSKTGVGVWLEGGEEEKKRLLAEISRGDSYDVSNREDRRKRLVLEILKEKGLKKLYYYSSQFGVSEATVSADLESVESWLGQFGLQISRKPGSGIETNGSEEDYRRAIRAFIEENINTNILREAYEEDTSVLDPQDVLIKSGIGQVLNNDVLKRVIRCITDMDHLQVKSMTENSYVGLVIHITIAIDRILKDEMIEPGSGWMEGMDRDEDYRLSEEIAAKLEAEFGIRFPELEVSYICLHIKGAKHERVRWDSREALSIENRELQYLVNEMIDAFDPMQACLLKQDEEFIQGLLAHLQPTLIRIMYGMHIQNPMLGEIRESYPEIYRKCGNVAAVLKKKTQREVPEEETGFLTVHFGAAVFRLEGRKESIRKVHVGVICSSGIGISRLMVSKLEKTYKDRMILTAYGKNDITPYIIGKTDFLISTIPMEPQDIPVVFVNPLLNKGNMEEIREMILRYERMPEKQKEENEFSSKLEEINLVAVQIRTILKNMEFFKVGNDITFEELLIAIGEKMSPYSDRSGQIQEDLMRRERISSQVFAEFGFALLHTRTKGVLRPEFAVCVTKDLGAFHDPYFKGIRTVIIMLVPIDENGQVNNEIMGYISSMLIEEYEFLEVLSRGDKEEIRELLSRYLKEYFNRYLAKV</sequence>
<dbReference type="PROSITE" id="PS51094">
    <property type="entry name" value="PTS_EIIA_TYPE_2"/>
    <property type="match status" value="1"/>
</dbReference>
<feature type="domain" description="PRD" evidence="9">
    <location>
        <begin position="198"/>
        <end position="306"/>
    </location>
</feature>
<dbReference type="SUPFAM" id="SSF63520">
    <property type="entry name" value="PTS-regulatory domain, PRD"/>
    <property type="match status" value="2"/>
</dbReference>
<dbReference type="Pfam" id="PF08279">
    <property type="entry name" value="HTH_11"/>
    <property type="match status" value="1"/>
</dbReference>
<dbReference type="PANTHER" id="PTHR30185">
    <property type="entry name" value="CRYPTIC BETA-GLUCOSIDE BGL OPERON ANTITERMINATOR"/>
    <property type="match status" value="1"/>
</dbReference>
<evidence type="ECO:0000259" key="9">
    <source>
        <dbReference type="PROSITE" id="PS51372"/>
    </source>
</evidence>
<dbReference type="InterPro" id="IPR036390">
    <property type="entry name" value="WH_DNA-bd_sf"/>
</dbReference>
<dbReference type="PROSITE" id="PS51372">
    <property type="entry name" value="PRD_2"/>
    <property type="match status" value="2"/>
</dbReference>
<feature type="domain" description="PTS EIIB type-2" evidence="8">
    <location>
        <begin position="428"/>
        <end position="517"/>
    </location>
</feature>
<dbReference type="GO" id="GO:0009401">
    <property type="term" value="P:phosphoenolpyruvate-dependent sugar phosphotransferase system"/>
    <property type="evidence" value="ECO:0007669"/>
    <property type="project" value="InterPro"/>
</dbReference>
<dbReference type="AlphaFoldDB" id="A0A3R8JPS9"/>
<dbReference type="InterPro" id="IPR011608">
    <property type="entry name" value="PRD"/>
</dbReference>
<organism evidence="10 11">
    <name type="scientific">Schaedlerella arabinosiphila</name>
    <dbReference type="NCBI Taxonomy" id="2044587"/>
    <lineage>
        <taxon>Bacteria</taxon>
        <taxon>Bacillati</taxon>
        <taxon>Bacillota</taxon>
        <taxon>Clostridia</taxon>
        <taxon>Lachnospirales</taxon>
        <taxon>Lachnospiraceae</taxon>
        <taxon>Schaedlerella</taxon>
    </lineage>
</organism>
<evidence type="ECO:0000256" key="3">
    <source>
        <dbReference type="ARBA" id="ARBA00023015"/>
    </source>
</evidence>
<keyword evidence="5" id="KW-0804">Transcription</keyword>
<protein>
    <submittedName>
        <fullName evidence="10">PRD domain-containing protein</fullName>
    </submittedName>
</protein>
<evidence type="ECO:0000256" key="1">
    <source>
        <dbReference type="ARBA" id="ARBA00022679"/>
    </source>
</evidence>
<accession>A0A3R8JPS9</accession>